<accession>A0A8J4E8K1</accession>
<comment type="caution">
    <text evidence="1">The sequence shown here is derived from an EMBL/GenBank/DDBJ whole genome shotgun (WGS) entry which is preliminary data.</text>
</comment>
<dbReference type="AlphaFoldDB" id="A0A8J4E8K1"/>
<gene>
    <name evidence="1" type="ORF">Voc01_011670</name>
</gene>
<reference evidence="1" key="1">
    <citation type="submission" date="2021-01" db="EMBL/GenBank/DDBJ databases">
        <title>Whole genome shotgun sequence of Virgisporangium ochraceum NBRC 16418.</title>
        <authorList>
            <person name="Komaki H."/>
            <person name="Tamura T."/>
        </authorList>
    </citation>
    <scope>NUCLEOTIDE SEQUENCE</scope>
    <source>
        <strain evidence="1">NBRC 16418</strain>
    </source>
</reference>
<sequence length="167" mass="16402">MALTSKISVSLVAALTGTADLTTPSAPLSLTDTIRLASGTGSGQADRIFSDTRTIAASGNEDLDLAGVLADALGATLTFARIKVLYVAAAAGNTNNVVVSRPASNGVPIFSAASDAISVRPGGMLLWACSDATGVAVTAGTGDLINIANSSSGSSVTYDVVIIGASA</sequence>
<evidence type="ECO:0000313" key="2">
    <source>
        <dbReference type="Proteomes" id="UP000635606"/>
    </source>
</evidence>
<proteinExistence type="predicted"/>
<evidence type="ECO:0000313" key="1">
    <source>
        <dbReference type="EMBL" id="GIJ66250.1"/>
    </source>
</evidence>
<protein>
    <submittedName>
        <fullName evidence="1">Uncharacterized protein</fullName>
    </submittedName>
</protein>
<dbReference type="Proteomes" id="UP000635606">
    <property type="component" value="Unassembled WGS sequence"/>
</dbReference>
<dbReference type="RefSeq" id="WP_203926232.1">
    <property type="nucleotide sequence ID" value="NZ_BOPH01000017.1"/>
</dbReference>
<dbReference type="EMBL" id="BOPH01000017">
    <property type="protein sequence ID" value="GIJ66250.1"/>
    <property type="molecule type" value="Genomic_DNA"/>
</dbReference>
<name>A0A8J4E8K1_9ACTN</name>
<organism evidence="1 2">
    <name type="scientific">Virgisporangium ochraceum</name>
    <dbReference type="NCBI Taxonomy" id="65505"/>
    <lineage>
        <taxon>Bacteria</taxon>
        <taxon>Bacillati</taxon>
        <taxon>Actinomycetota</taxon>
        <taxon>Actinomycetes</taxon>
        <taxon>Micromonosporales</taxon>
        <taxon>Micromonosporaceae</taxon>
        <taxon>Virgisporangium</taxon>
    </lineage>
</organism>
<keyword evidence="2" id="KW-1185">Reference proteome</keyword>